<accession>A0A916TCV7</accession>
<dbReference type="Proteomes" id="UP000621454">
    <property type="component" value="Unassembled WGS sequence"/>
</dbReference>
<sequence length="90" mass="9138">MPITRPRIVGAADSCTMFMAAAVNVSVNAPVGISITATNQYVGISPAMTSNTPKPTAASRRVRTVAGPLRRAAMVAPASVPTASIVESSP</sequence>
<evidence type="ECO:0000313" key="2">
    <source>
        <dbReference type="Proteomes" id="UP000621454"/>
    </source>
</evidence>
<reference evidence="1" key="1">
    <citation type="journal article" date="2014" name="Int. J. Syst. Evol. Microbiol.">
        <title>Complete genome sequence of Corynebacterium casei LMG S-19264T (=DSM 44701T), isolated from a smear-ripened cheese.</title>
        <authorList>
            <consortium name="US DOE Joint Genome Institute (JGI-PGF)"/>
            <person name="Walter F."/>
            <person name="Albersmeier A."/>
            <person name="Kalinowski J."/>
            <person name="Ruckert C."/>
        </authorList>
    </citation>
    <scope>NUCLEOTIDE SEQUENCE</scope>
    <source>
        <strain evidence="1">CGMCC 1.12827</strain>
    </source>
</reference>
<dbReference type="EMBL" id="BMGC01000020">
    <property type="protein sequence ID" value="GGB37752.1"/>
    <property type="molecule type" value="Genomic_DNA"/>
</dbReference>
<keyword evidence="2" id="KW-1185">Reference proteome</keyword>
<protein>
    <submittedName>
        <fullName evidence="1">Uncharacterized protein</fullName>
    </submittedName>
</protein>
<evidence type="ECO:0000313" key="1">
    <source>
        <dbReference type="EMBL" id="GGB37752.1"/>
    </source>
</evidence>
<comment type="caution">
    <text evidence="1">The sequence shown here is derived from an EMBL/GenBank/DDBJ whole genome shotgun (WGS) entry which is preliminary data.</text>
</comment>
<organism evidence="1 2">
    <name type="scientific">Gordonia jinhuaensis</name>
    <dbReference type="NCBI Taxonomy" id="1517702"/>
    <lineage>
        <taxon>Bacteria</taxon>
        <taxon>Bacillati</taxon>
        <taxon>Actinomycetota</taxon>
        <taxon>Actinomycetes</taxon>
        <taxon>Mycobacteriales</taxon>
        <taxon>Gordoniaceae</taxon>
        <taxon>Gordonia</taxon>
    </lineage>
</organism>
<name>A0A916TCV7_9ACTN</name>
<proteinExistence type="predicted"/>
<dbReference type="AlphaFoldDB" id="A0A916TCV7"/>
<reference evidence="1" key="2">
    <citation type="submission" date="2020-09" db="EMBL/GenBank/DDBJ databases">
        <authorList>
            <person name="Sun Q."/>
            <person name="Zhou Y."/>
        </authorList>
    </citation>
    <scope>NUCLEOTIDE SEQUENCE</scope>
    <source>
        <strain evidence="1">CGMCC 1.12827</strain>
    </source>
</reference>
<gene>
    <name evidence="1" type="ORF">GCM10011489_26890</name>
</gene>